<dbReference type="InterPro" id="IPR035890">
    <property type="entry name" value="Anti-sigma-28_factor_FlgM_sf"/>
</dbReference>
<dbReference type="InterPro" id="IPR031316">
    <property type="entry name" value="FlgM_C"/>
</dbReference>
<dbReference type="AlphaFoldDB" id="A0A2T5G491"/>
<gene>
    <name evidence="3" type="ORF">BLITH_1223</name>
</gene>
<sequence>MRIERPDPPYEPRLSEIRPAGTGDGRIPSERSERGRLSGGPSASSFDRFELSEAAEALFRRAEGTVSGTRGETRVETLRRALREGTYRVSAHRVADAILAYLDASRARLRDVREGDGDSRGGDGRRV</sequence>
<feature type="compositionally biased region" description="Basic and acidic residues" evidence="1">
    <location>
        <begin position="1"/>
        <end position="16"/>
    </location>
</feature>
<dbReference type="Pfam" id="PF04316">
    <property type="entry name" value="FlgM"/>
    <property type="match status" value="1"/>
</dbReference>
<protein>
    <recommendedName>
        <fullName evidence="2">Anti-sigma-28 factor FlgM C-terminal domain-containing protein</fullName>
    </recommendedName>
</protein>
<feature type="domain" description="Anti-sigma-28 factor FlgM C-terminal" evidence="2">
    <location>
        <begin position="47"/>
        <end position="99"/>
    </location>
</feature>
<dbReference type="EMBL" id="PEBW01000008">
    <property type="protein sequence ID" value="PTQ50985.1"/>
    <property type="molecule type" value="Genomic_DNA"/>
</dbReference>
<feature type="region of interest" description="Disordered" evidence="1">
    <location>
        <begin position="1"/>
        <end position="48"/>
    </location>
</feature>
<reference evidence="3 4" key="1">
    <citation type="submission" date="2017-08" db="EMBL/GenBank/DDBJ databases">
        <title>Burning lignite coal seam in the remote Altai Mountains harbors a hydrogen-driven thermophilic microbial community.</title>
        <authorList>
            <person name="Kadnikov V.V."/>
            <person name="Mardanov A.V."/>
            <person name="Ivasenko D."/>
            <person name="Beletsky A.V."/>
            <person name="Karnachuk O.V."/>
            <person name="Ravin N.V."/>
        </authorList>
    </citation>
    <scope>NUCLEOTIDE SEQUENCE [LARGE SCALE GENOMIC DNA]</scope>
    <source>
        <strain evidence="3">AL31</strain>
    </source>
</reference>
<proteinExistence type="predicted"/>
<evidence type="ECO:0000259" key="2">
    <source>
        <dbReference type="Pfam" id="PF04316"/>
    </source>
</evidence>
<evidence type="ECO:0000256" key="1">
    <source>
        <dbReference type="SAM" id="MobiDB-lite"/>
    </source>
</evidence>
<dbReference type="SUPFAM" id="SSF101498">
    <property type="entry name" value="Anti-sigma factor FlgM"/>
    <property type="match status" value="1"/>
</dbReference>
<comment type="caution">
    <text evidence="3">The sequence shown here is derived from an EMBL/GenBank/DDBJ whole genome shotgun (WGS) entry which is preliminary data.</text>
</comment>
<evidence type="ECO:0000313" key="3">
    <source>
        <dbReference type="EMBL" id="PTQ50985.1"/>
    </source>
</evidence>
<organism evidence="3 4">
    <name type="scientific">Brockia lithotrophica</name>
    <dbReference type="NCBI Taxonomy" id="933949"/>
    <lineage>
        <taxon>Bacteria</taxon>
        <taxon>Bacillati</taxon>
        <taxon>Bacillota</taxon>
        <taxon>Bacilli</taxon>
        <taxon>Bacillales</taxon>
        <taxon>Bacillales Family X. Incertae Sedis</taxon>
        <taxon>Brockia</taxon>
    </lineage>
</organism>
<name>A0A2T5G491_9BACL</name>
<accession>A0A2T5G491</accession>
<feature type="compositionally biased region" description="Basic and acidic residues" evidence="1">
    <location>
        <begin position="27"/>
        <end position="36"/>
    </location>
</feature>
<dbReference type="Proteomes" id="UP000244016">
    <property type="component" value="Unassembled WGS sequence"/>
</dbReference>
<evidence type="ECO:0000313" key="4">
    <source>
        <dbReference type="Proteomes" id="UP000244016"/>
    </source>
</evidence>